<proteinExistence type="predicted"/>
<reference evidence="1" key="1">
    <citation type="submission" date="2014-11" db="EMBL/GenBank/DDBJ databases">
        <authorList>
            <person name="Amaro Gonzalez C."/>
        </authorList>
    </citation>
    <scope>NUCLEOTIDE SEQUENCE</scope>
</reference>
<dbReference type="EMBL" id="GBXM01081360">
    <property type="protein sequence ID" value="JAH27217.1"/>
    <property type="molecule type" value="Transcribed_RNA"/>
</dbReference>
<protein>
    <submittedName>
        <fullName evidence="1">Uncharacterized protein</fullName>
    </submittedName>
</protein>
<organism evidence="1">
    <name type="scientific">Anguilla anguilla</name>
    <name type="common">European freshwater eel</name>
    <name type="synonym">Muraena anguilla</name>
    <dbReference type="NCBI Taxonomy" id="7936"/>
    <lineage>
        <taxon>Eukaryota</taxon>
        <taxon>Metazoa</taxon>
        <taxon>Chordata</taxon>
        <taxon>Craniata</taxon>
        <taxon>Vertebrata</taxon>
        <taxon>Euteleostomi</taxon>
        <taxon>Actinopterygii</taxon>
        <taxon>Neopterygii</taxon>
        <taxon>Teleostei</taxon>
        <taxon>Anguilliformes</taxon>
        <taxon>Anguillidae</taxon>
        <taxon>Anguilla</taxon>
    </lineage>
</organism>
<reference evidence="1" key="2">
    <citation type="journal article" date="2015" name="Fish Shellfish Immunol.">
        <title>Early steps in the European eel (Anguilla anguilla)-Vibrio vulnificus interaction in the gills: Role of the RtxA13 toxin.</title>
        <authorList>
            <person name="Callol A."/>
            <person name="Pajuelo D."/>
            <person name="Ebbesson L."/>
            <person name="Teles M."/>
            <person name="MacKenzie S."/>
            <person name="Amaro C."/>
        </authorList>
    </citation>
    <scope>NUCLEOTIDE SEQUENCE</scope>
</reference>
<accession>A0A0E9REH4</accession>
<evidence type="ECO:0000313" key="1">
    <source>
        <dbReference type="EMBL" id="JAH27217.1"/>
    </source>
</evidence>
<name>A0A0E9REH4_ANGAN</name>
<sequence>MWRRYWANSFSCLNSFSVFVFCSSCLGSLSGRHSNGSVK</sequence>
<dbReference type="AlphaFoldDB" id="A0A0E9REH4"/>